<dbReference type="AlphaFoldDB" id="A0A1H2HPF6"/>
<dbReference type="Proteomes" id="UP000243063">
    <property type="component" value="Chromosome I"/>
</dbReference>
<dbReference type="STRING" id="1245526.SAMN05216580_2445"/>
<evidence type="ECO:0000256" key="1">
    <source>
        <dbReference type="SAM" id="SignalP"/>
    </source>
</evidence>
<dbReference type="EMBL" id="LT629780">
    <property type="protein sequence ID" value="SDU33717.1"/>
    <property type="molecule type" value="Genomic_DNA"/>
</dbReference>
<evidence type="ECO:0000313" key="2">
    <source>
        <dbReference type="EMBL" id="SDU33717.1"/>
    </source>
</evidence>
<dbReference type="RefSeq" id="WP_090214897.1">
    <property type="nucleotide sequence ID" value="NZ_LT629780.1"/>
</dbReference>
<evidence type="ECO:0008006" key="4">
    <source>
        <dbReference type="Google" id="ProtNLM"/>
    </source>
</evidence>
<keyword evidence="3" id="KW-1185">Reference proteome</keyword>
<name>A0A1H2HPF6_9GAMM</name>
<organism evidence="2 3">
    <name type="scientific">Geopseudomonas guangdongensis</name>
    <dbReference type="NCBI Taxonomy" id="1245526"/>
    <lineage>
        <taxon>Bacteria</taxon>
        <taxon>Pseudomonadati</taxon>
        <taxon>Pseudomonadota</taxon>
        <taxon>Gammaproteobacteria</taxon>
        <taxon>Pseudomonadales</taxon>
        <taxon>Pseudomonadaceae</taxon>
        <taxon>Geopseudomonas</taxon>
    </lineage>
</organism>
<feature type="chain" id="PRO_5009275903" description="Lipoprotein" evidence="1">
    <location>
        <begin position="25"/>
        <end position="92"/>
    </location>
</feature>
<feature type="signal peptide" evidence="1">
    <location>
        <begin position="1"/>
        <end position="24"/>
    </location>
</feature>
<accession>A0A1H2HPF6</accession>
<evidence type="ECO:0000313" key="3">
    <source>
        <dbReference type="Proteomes" id="UP000243063"/>
    </source>
</evidence>
<proteinExistence type="predicted"/>
<sequence length="92" mass="10070">MKTWTLLPLLVVLLAGCAGKTLHRADCAAQLDAAWRELDIAKAEGFAGTVSYSKALALLTAAKTQQQVEAYSGCLRRAERARFYIRESRAGR</sequence>
<protein>
    <recommendedName>
        <fullName evidence="4">Lipoprotein</fullName>
    </recommendedName>
</protein>
<dbReference type="PROSITE" id="PS51257">
    <property type="entry name" value="PROKAR_LIPOPROTEIN"/>
    <property type="match status" value="1"/>
</dbReference>
<keyword evidence="1" id="KW-0732">Signal</keyword>
<dbReference type="OrthoDB" id="5616115at2"/>
<gene>
    <name evidence="2" type="ORF">SAMN05216580_2445</name>
</gene>
<reference evidence="3" key="1">
    <citation type="submission" date="2016-10" db="EMBL/GenBank/DDBJ databases">
        <authorList>
            <person name="Varghese N."/>
            <person name="Submissions S."/>
        </authorList>
    </citation>
    <scope>NUCLEOTIDE SEQUENCE [LARGE SCALE GENOMIC DNA]</scope>
    <source>
        <strain evidence="3">CCTCC 2012022</strain>
    </source>
</reference>